<evidence type="ECO:0000313" key="11">
    <source>
        <dbReference type="Proteomes" id="UP000254425"/>
    </source>
</evidence>
<feature type="transmembrane region" description="Helical" evidence="8">
    <location>
        <begin position="240"/>
        <end position="259"/>
    </location>
</feature>
<evidence type="ECO:0000256" key="4">
    <source>
        <dbReference type="ARBA" id="ARBA00022692"/>
    </source>
</evidence>
<feature type="domain" description="Major facilitator superfamily (MFS) profile" evidence="9">
    <location>
        <begin position="23"/>
        <end position="476"/>
    </location>
</feature>
<feature type="transmembrane region" description="Helical" evidence="8">
    <location>
        <begin position="453"/>
        <end position="472"/>
    </location>
</feature>
<dbReference type="RefSeq" id="WP_208875803.1">
    <property type="nucleotide sequence ID" value="NZ_CP031320.1"/>
</dbReference>
<keyword evidence="7" id="KW-0046">Antibiotic resistance</keyword>
<evidence type="ECO:0000256" key="3">
    <source>
        <dbReference type="ARBA" id="ARBA00022475"/>
    </source>
</evidence>
<dbReference type="GO" id="GO:0046677">
    <property type="term" value="P:response to antibiotic"/>
    <property type="evidence" value="ECO:0007669"/>
    <property type="project" value="UniProtKB-KW"/>
</dbReference>
<feature type="transmembrane region" description="Helical" evidence="8">
    <location>
        <begin position="344"/>
        <end position="361"/>
    </location>
</feature>
<feature type="transmembrane region" description="Helical" evidence="8">
    <location>
        <begin position="315"/>
        <end position="337"/>
    </location>
</feature>
<proteinExistence type="predicted"/>
<dbReference type="InterPro" id="IPR036259">
    <property type="entry name" value="MFS_trans_sf"/>
</dbReference>
<keyword evidence="5 8" id="KW-1133">Transmembrane helix</keyword>
<dbReference type="GO" id="GO:0005886">
    <property type="term" value="C:plasma membrane"/>
    <property type="evidence" value="ECO:0007669"/>
    <property type="project" value="UniProtKB-SubCell"/>
</dbReference>
<dbReference type="Proteomes" id="UP000254425">
    <property type="component" value="Chromosome"/>
</dbReference>
<feature type="transmembrane region" description="Helical" evidence="8">
    <location>
        <begin position="89"/>
        <end position="107"/>
    </location>
</feature>
<dbReference type="Gene3D" id="1.20.1720.10">
    <property type="entry name" value="Multidrug resistance protein D"/>
    <property type="match status" value="1"/>
</dbReference>
<feature type="transmembrane region" description="Helical" evidence="8">
    <location>
        <begin position="279"/>
        <end position="303"/>
    </location>
</feature>
<keyword evidence="4 8" id="KW-0812">Transmembrane</keyword>
<dbReference type="KEGG" id="sarm:DVA86_03920"/>
<protein>
    <submittedName>
        <fullName evidence="10">MFS transporter</fullName>
    </submittedName>
</protein>
<dbReference type="PANTHER" id="PTHR42718:SF46">
    <property type="entry name" value="BLR6921 PROTEIN"/>
    <property type="match status" value="1"/>
</dbReference>
<evidence type="ECO:0000256" key="2">
    <source>
        <dbReference type="ARBA" id="ARBA00022448"/>
    </source>
</evidence>
<organism evidence="10 11">
    <name type="scientific">Streptomyces armeniacus</name>
    <dbReference type="NCBI Taxonomy" id="83291"/>
    <lineage>
        <taxon>Bacteria</taxon>
        <taxon>Bacillati</taxon>
        <taxon>Actinomycetota</taxon>
        <taxon>Actinomycetes</taxon>
        <taxon>Kitasatosporales</taxon>
        <taxon>Streptomycetaceae</taxon>
        <taxon>Streptomyces</taxon>
    </lineage>
</organism>
<dbReference type="GO" id="GO:0022857">
    <property type="term" value="F:transmembrane transporter activity"/>
    <property type="evidence" value="ECO:0007669"/>
    <property type="project" value="InterPro"/>
</dbReference>
<dbReference type="AlphaFoldDB" id="A0A345XJV1"/>
<feature type="transmembrane region" description="Helical" evidence="8">
    <location>
        <begin position="210"/>
        <end position="228"/>
    </location>
</feature>
<evidence type="ECO:0000256" key="7">
    <source>
        <dbReference type="ARBA" id="ARBA00023251"/>
    </source>
</evidence>
<feature type="transmembrane region" description="Helical" evidence="8">
    <location>
        <begin position="416"/>
        <end position="433"/>
    </location>
</feature>
<dbReference type="PANTHER" id="PTHR42718">
    <property type="entry name" value="MAJOR FACILITATOR SUPERFAMILY MULTIDRUG TRANSPORTER MFSC"/>
    <property type="match status" value="1"/>
</dbReference>
<feature type="transmembrane region" description="Helical" evidence="8">
    <location>
        <begin position="61"/>
        <end position="77"/>
    </location>
</feature>
<accession>A0A345XJV1</accession>
<dbReference type="Gene3D" id="1.20.1250.20">
    <property type="entry name" value="MFS general substrate transporter like domains"/>
    <property type="match status" value="1"/>
</dbReference>
<reference evidence="10 11" key="1">
    <citation type="submission" date="2018-07" db="EMBL/GenBank/DDBJ databases">
        <title>Draft genome of the type strain Streptomyces armeniacus ATCC 15676.</title>
        <authorList>
            <person name="Labana P."/>
            <person name="Gosse J.T."/>
            <person name="Boddy C.N."/>
        </authorList>
    </citation>
    <scope>NUCLEOTIDE SEQUENCE [LARGE SCALE GENOMIC DNA]</scope>
    <source>
        <strain evidence="10 11">ATCC 15676</strain>
    </source>
</reference>
<evidence type="ECO:0000256" key="6">
    <source>
        <dbReference type="ARBA" id="ARBA00023136"/>
    </source>
</evidence>
<feature type="transmembrane region" description="Helical" evidence="8">
    <location>
        <begin position="151"/>
        <end position="172"/>
    </location>
</feature>
<dbReference type="SUPFAM" id="SSF103473">
    <property type="entry name" value="MFS general substrate transporter"/>
    <property type="match status" value="1"/>
</dbReference>
<dbReference type="PROSITE" id="PS50850">
    <property type="entry name" value="MFS"/>
    <property type="match status" value="1"/>
</dbReference>
<evidence type="ECO:0000313" key="10">
    <source>
        <dbReference type="EMBL" id="AXK31917.1"/>
    </source>
</evidence>
<keyword evidence="6 8" id="KW-0472">Membrane</keyword>
<dbReference type="Pfam" id="PF07690">
    <property type="entry name" value="MFS_1"/>
    <property type="match status" value="1"/>
</dbReference>
<name>A0A345XJV1_9ACTN</name>
<feature type="transmembrane region" description="Helical" evidence="8">
    <location>
        <begin position="21"/>
        <end position="41"/>
    </location>
</feature>
<dbReference type="CDD" id="cd17321">
    <property type="entry name" value="MFS_MMR_MDR_like"/>
    <property type="match status" value="1"/>
</dbReference>
<keyword evidence="3" id="KW-1003">Cell membrane</keyword>
<feature type="transmembrane region" description="Helical" evidence="8">
    <location>
        <begin position="119"/>
        <end position="139"/>
    </location>
</feature>
<dbReference type="EMBL" id="CP031320">
    <property type="protein sequence ID" value="AXK31917.1"/>
    <property type="molecule type" value="Genomic_DNA"/>
</dbReference>
<evidence type="ECO:0000256" key="1">
    <source>
        <dbReference type="ARBA" id="ARBA00004651"/>
    </source>
</evidence>
<sequence length="492" mass="49997">MTASQPAVGAAEQGDGRRRRSVALAVLSAAQLMFLLDATIVNVALPSIQRSLELSGSDLEWVVASYSIAFGGLLMLGGRLGDLLGRRRVFLGGLLLFTVASLLGGFAQESWLLVVCRTAQGVGAAAASPAALSLITVTFPEGPQRERAVGWYTAVATAGGGVGLLAGGLITAYVSWRWVMFVNVPLGALLLAATPRVLPETPRKRGAFDTAGALTGTLAALLLVYGLINGSGEDGSWTSPTVLGSLGGAAVLVPAFVVVERRSAQPLVPLRLFAHRARFGTYAVLALISTAMFGIFFFLTLFLQRVWEYSALDTALVYIPLTCLLVVGAKVAAPLAAAVGARRLVCAGLLVAAAGMLWLAGIGDADGWATGMLVPSVLIYTGLGVTGVPLTLAALADVRDEDSGAASGLFSMARQIGGATGLAVLGTVVWSSVHSADHTGGAETALADGIGRGLVAAAAVTLLALLIAAATMPGRRAAAASAAVAAPTAGKR</sequence>
<dbReference type="InterPro" id="IPR011701">
    <property type="entry name" value="MFS"/>
</dbReference>
<keyword evidence="11" id="KW-1185">Reference proteome</keyword>
<evidence type="ECO:0000256" key="5">
    <source>
        <dbReference type="ARBA" id="ARBA00022989"/>
    </source>
</evidence>
<feature type="transmembrane region" description="Helical" evidence="8">
    <location>
        <begin position="373"/>
        <end position="395"/>
    </location>
</feature>
<evidence type="ECO:0000259" key="9">
    <source>
        <dbReference type="PROSITE" id="PS50850"/>
    </source>
</evidence>
<evidence type="ECO:0000256" key="8">
    <source>
        <dbReference type="SAM" id="Phobius"/>
    </source>
</evidence>
<dbReference type="PRINTS" id="PR01036">
    <property type="entry name" value="TCRTETB"/>
</dbReference>
<dbReference type="InterPro" id="IPR020846">
    <property type="entry name" value="MFS_dom"/>
</dbReference>
<comment type="subcellular location">
    <subcellularLocation>
        <location evidence="1">Cell membrane</location>
        <topology evidence="1">Multi-pass membrane protein</topology>
    </subcellularLocation>
</comment>
<feature type="transmembrane region" description="Helical" evidence="8">
    <location>
        <begin position="178"/>
        <end position="198"/>
    </location>
</feature>
<keyword evidence="2" id="KW-0813">Transport</keyword>
<gene>
    <name evidence="10" type="ORF">DVA86_03920</name>
</gene>